<reference evidence="9" key="1">
    <citation type="submission" date="2022-11" db="UniProtKB">
        <authorList>
            <consortium name="EnsemblMetazoa"/>
        </authorList>
    </citation>
    <scope>IDENTIFICATION</scope>
</reference>
<evidence type="ECO:0000256" key="7">
    <source>
        <dbReference type="SAM" id="MobiDB-lite"/>
    </source>
</evidence>
<dbReference type="OrthoDB" id="5947373at2759"/>
<dbReference type="InterPro" id="IPR021184">
    <property type="entry name" value="TNF_CS"/>
</dbReference>
<evidence type="ECO:0000256" key="6">
    <source>
        <dbReference type="ARBA" id="ARBA00023180"/>
    </source>
</evidence>
<dbReference type="AlphaFoldDB" id="A0A913ZFR6"/>
<organism evidence="9 10">
    <name type="scientific">Patiria miniata</name>
    <name type="common">Bat star</name>
    <name type="synonym">Asterina miniata</name>
    <dbReference type="NCBI Taxonomy" id="46514"/>
    <lineage>
        <taxon>Eukaryota</taxon>
        <taxon>Metazoa</taxon>
        <taxon>Echinodermata</taxon>
        <taxon>Eleutherozoa</taxon>
        <taxon>Asterozoa</taxon>
        <taxon>Asteroidea</taxon>
        <taxon>Valvatacea</taxon>
        <taxon>Valvatida</taxon>
        <taxon>Asterinidae</taxon>
        <taxon>Patiria</taxon>
    </lineage>
</organism>
<dbReference type="PANTHER" id="PTHR15151">
    <property type="entry name" value="PROTEIN EIGER"/>
    <property type="match status" value="1"/>
</dbReference>
<keyword evidence="6" id="KW-0325">Glycoprotein</keyword>
<keyword evidence="4" id="KW-0964">Secreted</keyword>
<dbReference type="GO" id="GO:0005125">
    <property type="term" value="F:cytokine activity"/>
    <property type="evidence" value="ECO:0007669"/>
    <property type="project" value="UniProtKB-KW"/>
</dbReference>
<dbReference type="Pfam" id="PF00229">
    <property type="entry name" value="TNF"/>
    <property type="match status" value="1"/>
</dbReference>
<dbReference type="SUPFAM" id="SSF49842">
    <property type="entry name" value="TNF-like"/>
    <property type="match status" value="1"/>
</dbReference>
<feature type="compositionally biased region" description="Basic and acidic residues" evidence="7">
    <location>
        <begin position="171"/>
        <end position="193"/>
    </location>
</feature>
<feature type="domain" description="THD" evidence="8">
    <location>
        <begin position="253"/>
        <end position="404"/>
    </location>
</feature>
<dbReference type="GO" id="GO:0016020">
    <property type="term" value="C:membrane"/>
    <property type="evidence" value="ECO:0007669"/>
    <property type="project" value="InterPro"/>
</dbReference>
<dbReference type="GO" id="GO:0005615">
    <property type="term" value="C:extracellular space"/>
    <property type="evidence" value="ECO:0007669"/>
    <property type="project" value="UniProtKB-KW"/>
</dbReference>
<sequence>MIISKSNMQVQRSWLFSLVVACLFSSGVTAVMLCIVLVVANQSSIETGTLSSKLQECDTRMRQLERQIMDMGSVLEKTEERLYKLEQVAIHISDQRTNNSSDGPRDPPLVHNAAAVENAEEINRNQRNGDDGILQESGVQRRSMAYKEQDEDNIKARWLRSTRQHKTRKRERPEREPKQCSRRCKGEKGDKGDVSPTMYGGQKGQRGESGPAGQCECHQPTMDPETTYATTTRTTTQGPGVPHWSDARPAALLAAHFEGGRLATINTGETRDPINRGYVDLSAINGGWVPYWRYAQWMDAETRDKFYLDYRGNVTVIEGGIYYVYSQMLYYDPSVFMGHSLYIGGQKRFSCTECTVDRDRKFNTCYIGGVVQINPGDKVGVKVSYANRVINLNPDSTHFGMIRLS</sequence>
<dbReference type="GO" id="GO:0005164">
    <property type="term" value="F:tumor necrosis factor receptor binding"/>
    <property type="evidence" value="ECO:0007669"/>
    <property type="project" value="InterPro"/>
</dbReference>
<protein>
    <recommendedName>
        <fullName evidence="8">THD domain-containing protein</fullName>
    </recommendedName>
</protein>
<evidence type="ECO:0000313" key="9">
    <source>
        <dbReference type="EnsemblMetazoa" id="XP_038050638.1"/>
    </source>
</evidence>
<feature type="compositionally biased region" description="Basic residues" evidence="7">
    <location>
        <begin position="157"/>
        <end position="170"/>
    </location>
</feature>
<evidence type="ECO:0000313" key="10">
    <source>
        <dbReference type="Proteomes" id="UP000887568"/>
    </source>
</evidence>
<evidence type="ECO:0000259" key="8">
    <source>
        <dbReference type="PROSITE" id="PS50049"/>
    </source>
</evidence>
<keyword evidence="3" id="KW-0202">Cytokine</keyword>
<feature type="compositionally biased region" description="Basic and acidic residues" evidence="7">
    <location>
        <begin position="145"/>
        <end position="155"/>
    </location>
</feature>
<feature type="region of interest" description="Disordered" evidence="7">
    <location>
        <begin position="122"/>
        <end position="222"/>
    </location>
</feature>
<proteinExistence type="inferred from homology"/>
<accession>A0A913ZFR6</accession>
<dbReference type="GO" id="GO:0006955">
    <property type="term" value="P:immune response"/>
    <property type="evidence" value="ECO:0007669"/>
    <property type="project" value="InterPro"/>
</dbReference>
<keyword evidence="10" id="KW-1185">Reference proteome</keyword>
<dbReference type="Gene3D" id="2.60.120.40">
    <property type="match status" value="1"/>
</dbReference>
<dbReference type="PROSITE" id="PS00251">
    <property type="entry name" value="THD_1"/>
    <property type="match status" value="1"/>
</dbReference>
<dbReference type="PANTHER" id="PTHR15151:SF24">
    <property type="entry name" value="A PROLIFERATION-INDUCING LIGAND-LIKE PROTEIN-RELATED"/>
    <property type="match status" value="1"/>
</dbReference>
<dbReference type="OMA" id="ATHGENC"/>
<dbReference type="GeneID" id="119723832"/>
<evidence type="ECO:0000256" key="2">
    <source>
        <dbReference type="ARBA" id="ARBA00008670"/>
    </source>
</evidence>
<dbReference type="RefSeq" id="XP_038050638.1">
    <property type="nucleotide sequence ID" value="XM_038194710.1"/>
</dbReference>
<dbReference type="InterPro" id="IPR006052">
    <property type="entry name" value="TNF_dom"/>
</dbReference>
<name>A0A913ZFR6_PATMI</name>
<comment type="similarity">
    <text evidence="2">Belongs to the tumor necrosis factor family.</text>
</comment>
<evidence type="ECO:0000256" key="1">
    <source>
        <dbReference type="ARBA" id="ARBA00004613"/>
    </source>
</evidence>
<evidence type="ECO:0000256" key="3">
    <source>
        <dbReference type="ARBA" id="ARBA00022514"/>
    </source>
</evidence>
<evidence type="ECO:0000256" key="5">
    <source>
        <dbReference type="ARBA" id="ARBA00023157"/>
    </source>
</evidence>
<keyword evidence="5" id="KW-1015">Disulfide bond</keyword>
<dbReference type="PROSITE" id="PS50049">
    <property type="entry name" value="THD_2"/>
    <property type="match status" value="1"/>
</dbReference>
<dbReference type="Proteomes" id="UP000887568">
    <property type="component" value="Unplaced"/>
</dbReference>
<comment type="subcellular location">
    <subcellularLocation>
        <location evidence="1">Secreted</location>
    </subcellularLocation>
</comment>
<evidence type="ECO:0000256" key="4">
    <source>
        <dbReference type="ARBA" id="ARBA00022525"/>
    </source>
</evidence>
<dbReference type="InterPro" id="IPR051748">
    <property type="entry name" value="TNF_Ligand_Superfamily"/>
</dbReference>
<dbReference type="EnsemblMetazoa" id="XM_038194710.1">
    <property type="protein sequence ID" value="XP_038050638.1"/>
    <property type="gene ID" value="LOC119723832"/>
</dbReference>
<dbReference type="InterPro" id="IPR008983">
    <property type="entry name" value="Tumour_necrosis_fac-like_dom"/>
</dbReference>